<proteinExistence type="inferred from homology"/>
<dbReference type="Gene3D" id="3.30.70.120">
    <property type="match status" value="1"/>
</dbReference>
<gene>
    <name evidence="2" type="ORF">GAH_00069</name>
</gene>
<dbReference type="PANTHER" id="PTHR23419">
    <property type="entry name" value="DIVALENT CATION TOLERANCE CUTA-RELATED"/>
    <property type="match status" value="1"/>
</dbReference>
<dbReference type="InterPro" id="IPR053426">
    <property type="entry name" value="CutA_tolerance"/>
</dbReference>
<dbReference type="GO" id="GO:0005507">
    <property type="term" value="F:copper ion binding"/>
    <property type="evidence" value="ECO:0007669"/>
    <property type="project" value="TreeGrafter"/>
</dbReference>
<organism evidence="2 3">
    <name type="scientific">Geoglobus ahangari</name>
    <dbReference type="NCBI Taxonomy" id="113653"/>
    <lineage>
        <taxon>Archaea</taxon>
        <taxon>Methanobacteriati</taxon>
        <taxon>Methanobacteriota</taxon>
        <taxon>Archaeoglobi</taxon>
        <taxon>Archaeoglobales</taxon>
        <taxon>Archaeoglobaceae</taxon>
        <taxon>Geoglobus</taxon>
    </lineage>
</organism>
<dbReference type="AlphaFoldDB" id="A0A0F7DCB9"/>
<evidence type="ECO:0000313" key="2">
    <source>
        <dbReference type="EMBL" id="AKG92571.1"/>
    </source>
</evidence>
<evidence type="ECO:0000256" key="1">
    <source>
        <dbReference type="ARBA" id="ARBA00010169"/>
    </source>
</evidence>
<dbReference type="GeneID" id="24802659"/>
<dbReference type="EMBL" id="CP011267">
    <property type="protein sequence ID" value="AKG92571.1"/>
    <property type="molecule type" value="Genomic_DNA"/>
</dbReference>
<dbReference type="STRING" id="113653.GAH_00069"/>
<accession>A0A0F7DCB9</accession>
<evidence type="ECO:0008006" key="4">
    <source>
        <dbReference type="Google" id="ProtNLM"/>
    </source>
</evidence>
<dbReference type="SUPFAM" id="SSF54913">
    <property type="entry name" value="GlnB-like"/>
    <property type="match status" value="1"/>
</dbReference>
<dbReference type="RefSeq" id="WP_048094171.1">
    <property type="nucleotide sequence ID" value="NZ_CP011267.1"/>
</dbReference>
<sequence length="103" mass="12273">MYYFIYITFPDEDSARKVARHLLENRLAACVNFWRINSMYWWEGEIQDDSEVAMIVKTRAEMYSKVREEVKRLHPYTTPCICAINVEEGNAEFLRWIDSIVEG</sequence>
<dbReference type="InParanoid" id="A0A0F7DCB9"/>
<comment type="similarity">
    <text evidence="1">Belongs to the CutA family.</text>
</comment>
<name>A0A0F7DCB9_9EURY</name>
<protein>
    <recommendedName>
        <fullName evidence="4">Divalent-cation tolerance protein CutA</fullName>
    </recommendedName>
</protein>
<reference evidence="2 3" key="1">
    <citation type="submission" date="2015-04" db="EMBL/GenBank/DDBJ databases">
        <title>The complete genome sequence of the hyperthermophilic, obligate iron-reducing archaeon Geoglobus ahangari strain 234T.</title>
        <authorList>
            <person name="Manzella M.P."/>
            <person name="Holmes D.E."/>
            <person name="Rocheleau J.M."/>
            <person name="Chung A."/>
            <person name="Reguera G."/>
            <person name="Kashefi K."/>
        </authorList>
    </citation>
    <scope>NUCLEOTIDE SEQUENCE [LARGE SCALE GENOMIC DNA]</scope>
    <source>
        <strain evidence="2 3">234</strain>
    </source>
</reference>
<dbReference type="Pfam" id="PF03091">
    <property type="entry name" value="CutA1"/>
    <property type="match status" value="1"/>
</dbReference>
<dbReference type="InterPro" id="IPR015867">
    <property type="entry name" value="N-reg_PII/ATP_PRibTrfase_C"/>
</dbReference>
<dbReference type="HOGENOM" id="CLU_098807_3_1_2"/>
<dbReference type="InterPro" id="IPR011322">
    <property type="entry name" value="N-reg_PII-like_a/b"/>
</dbReference>
<dbReference type="GO" id="GO:0010038">
    <property type="term" value="P:response to metal ion"/>
    <property type="evidence" value="ECO:0007669"/>
    <property type="project" value="InterPro"/>
</dbReference>
<dbReference type="OrthoDB" id="8015at2157"/>
<dbReference type="KEGG" id="gah:GAH_00069"/>
<keyword evidence="3" id="KW-1185">Reference proteome</keyword>
<dbReference type="Proteomes" id="UP000034723">
    <property type="component" value="Chromosome"/>
</dbReference>
<evidence type="ECO:0000313" key="3">
    <source>
        <dbReference type="Proteomes" id="UP000034723"/>
    </source>
</evidence>
<dbReference type="NCBIfam" id="NF041095">
    <property type="entry name" value="dival_cat_tol_CutA"/>
    <property type="match status" value="1"/>
</dbReference>
<dbReference type="InterPro" id="IPR004323">
    <property type="entry name" value="Ion_tolerance_CutA"/>
</dbReference>
<dbReference type="PANTHER" id="PTHR23419:SF8">
    <property type="entry name" value="FI09726P"/>
    <property type="match status" value="1"/>
</dbReference>